<dbReference type="AlphaFoldDB" id="A0A1X7JYI7"/>
<evidence type="ECO:0000256" key="12">
    <source>
        <dbReference type="HAMAP-Rule" id="MF_01022"/>
    </source>
</evidence>
<dbReference type="NCBIfam" id="TIGR01662">
    <property type="entry name" value="HAD-SF-IIIA"/>
    <property type="match status" value="1"/>
</dbReference>
<dbReference type="OrthoDB" id="9790411at2"/>
<evidence type="ECO:0000256" key="2">
    <source>
        <dbReference type="ARBA" id="ARBA00005047"/>
    </source>
</evidence>
<dbReference type="InterPro" id="IPR006543">
    <property type="entry name" value="Histidinol-phos"/>
</dbReference>
<feature type="binding site" evidence="12">
    <location>
        <position position="9"/>
    </location>
    <ligand>
        <name>Mg(2+)</name>
        <dbReference type="ChEBI" id="CHEBI:18420"/>
    </ligand>
</feature>
<dbReference type="NCBIfam" id="TIGR01261">
    <property type="entry name" value="hisB_Nterm"/>
    <property type="match status" value="1"/>
</dbReference>
<dbReference type="PANTHER" id="PTHR23133:SF2">
    <property type="entry name" value="IMIDAZOLEGLYCEROL-PHOSPHATE DEHYDRATASE"/>
    <property type="match status" value="1"/>
</dbReference>
<feature type="active site" description="Proton donor" evidence="12">
    <location>
        <position position="11"/>
    </location>
</feature>
<evidence type="ECO:0000256" key="4">
    <source>
        <dbReference type="ARBA" id="ARBA00022605"/>
    </source>
</evidence>
<keyword evidence="6 12" id="KW-0378">Hydrolase</keyword>
<keyword evidence="7 12" id="KW-0460">Magnesium</keyword>
<feature type="binding site" evidence="12">
    <location>
        <position position="130"/>
    </location>
    <ligand>
        <name>Mg(2+)</name>
        <dbReference type="ChEBI" id="CHEBI:18420"/>
    </ligand>
</feature>
<evidence type="ECO:0000256" key="1">
    <source>
        <dbReference type="ARBA" id="ARBA00001946"/>
    </source>
</evidence>
<dbReference type="InterPro" id="IPR013954">
    <property type="entry name" value="PNK3P"/>
</dbReference>
<dbReference type="GO" id="GO:0004401">
    <property type="term" value="F:histidinol-phosphatase activity"/>
    <property type="evidence" value="ECO:0007669"/>
    <property type="project" value="UniProtKB-UniRule"/>
</dbReference>
<comment type="caution">
    <text evidence="12">Lacks conserved residue(s) required for the propagation of feature annotation.</text>
</comment>
<dbReference type="FunFam" id="3.30.230.40:FF:000003">
    <property type="entry name" value="Imidazoleglycerol-phosphate dehydratase HisB"/>
    <property type="match status" value="1"/>
</dbReference>
<dbReference type="InterPro" id="IPR005954">
    <property type="entry name" value="HisB_N"/>
</dbReference>
<evidence type="ECO:0000256" key="11">
    <source>
        <dbReference type="ARBA" id="ARBA00049158"/>
    </source>
</evidence>
<proteinExistence type="inferred from homology"/>
<dbReference type="PROSITE" id="PS00955">
    <property type="entry name" value="IGP_DEHYDRATASE_2"/>
    <property type="match status" value="1"/>
</dbReference>
<dbReference type="InterPro" id="IPR023214">
    <property type="entry name" value="HAD_sf"/>
</dbReference>
<comment type="pathway">
    <text evidence="12">Amino-acid biosynthesis; L-histidine biosynthesis; L-histidine from 5-phospho-alpha-D-ribose 1-diphosphate: step 8/9.</text>
</comment>
<keyword evidence="10 12" id="KW-0511">Multifunctional enzyme</keyword>
<comment type="similarity">
    <text evidence="12">In the C-terminal section; belongs to the imidazoleglycerol-phosphate dehydratase family.</text>
</comment>
<comment type="subcellular location">
    <subcellularLocation>
        <location evidence="12">Cytoplasm</location>
    </subcellularLocation>
</comment>
<comment type="catalytic activity">
    <reaction evidence="12">
        <text>D-erythro-1-(imidazol-4-yl)glycerol 3-phosphate = 3-(imidazol-4-yl)-2-oxopropyl phosphate + H2O</text>
        <dbReference type="Rhea" id="RHEA:11040"/>
        <dbReference type="ChEBI" id="CHEBI:15377"/>
        <dbReference type="ChEBI" id="CHEBI:57766"/>
        <dbReference type="ChEBI" id="CHEBI:58278"/>
        <dbReference type="EC" id="4.2.1.19"/>
    </reaction>
</comment>
<dbReference type="InterPro" id="IPR020568">
    <property type="entry name" value="Ribosomal_Su5_D2-typ_SF"/>
</dbReference>
<feature type="region of interest" description="Imidazoleglycerol-phosphate dehydratase" evidence="12">
    <location>
        <begin position="174"/>
        <end position="365"/>
    </location>
</feature>
<keyword evidence="3 12" id="KW-0963">Cytoplasm</keyword>
<evidence type="ECO:0000256" key="3">
    <source>
        <dbReference type="ARBA" id="ARBA00022490"/>
    </source>
</evidence>
<organism evidence="13 14">
    <name type="scientific">Marivirga sericea</name>
    <dbReference type="NCBI Taxonomy" id="1028"/>
    <lineage>
        <taxon>Bacteria</taxon>
        <taxon>Pseudomonadati</taxon>
        <taxon>Bacteroidota</taxon>
        <taxon>Cytophagia</taxon>
        <taxon>Cytophagales</taxon>
        <taxon>Marivirgaceae</taxon>
        <taxon>Marivirga</taxon>
    </lineage>
</organism>
<dbReference type="CDD" id="cd07914">
    <property type="entry name" value="IGPD"/>
    <property type="match status" value="1"/>
</dbReference>
<evidence type="ECO:0000256" key="5">
    <source>
        <dbReference type="ARBA" id="ARBA00022723"/>
    </source>
</evidence>
<dbReference type="InterPro" id="IPR038494">
    <property type="entry name" value="IGPD_sf"/>
</dbReference>
<keyword evidence="14" id="KW-1185">Reference proteome</keyword>
<dbReference type="UniPathway" id="UPA00031">
    <property type="reaction ID" value="UER00011"/>
</dbReference>
<dbReference type="PANTHER" id="PTHR23133">
    <property type="entry name" value="IMIDAZOLEGLYCEROL-PHOSPHATE DEHYDRATASE HIS7"/>
    <property type="match status" value="1"/>
</dbReference>
<dbReference type="Pfam" id="PF00475">
    <property type="entry name" value="IGPD"/>
    <property type="match status" value="1"/>
</dbReference>
<dbReference type="EMBL" id="FXAW01000004">
    <property type="protein sequence ID" value="SMG33572.1"/>
    <property type="molecule type" value="Genomic_DNA"/>
</dbReference>
<dbReference type="RefSeq" id="WP_085517045.1">
    <property type="nucleotide sequence ID" value="NZ_FXAW01000004.1"/>
</dbReference>
<feature type="binding site" evidence="12">
    <location>
        <position position="11"/>
    </location>
    <ligand>
        <name>Mg(2+)</name>
        <dbReference type="ChEBI" id="CHEBI:18420"/>
    </ligand>
</feature>
<comment type="similarity">
    <text evidence="12">In the N-terminal section; belongs to the histidinol-phosphatase family.</text>
</comment>
<comment type="catalytic activity">
    <reaction evidence="11 12">
        <text>L-histidinol phosphate + H2O = L-histidinol + phosphate</text>
        <dbReference type="Rhea" id="RHEA:14465"/>
        <dbReference type="ChEBI" id="CHEBI:15377"/>
        <dbReference type="ChEBI" id="CHEBI:43474"/>
        <dbReference type="ChEBI" id="CHEBI:57699"/>
        <dbReference type="ChEBI" id="CHEBI:57980"/>
        <dbReference type="EC" id="3.1.3.15"/>
    </reaction>
</comment>
<evidence type="ECO:0000256" key="10">
    <source>
        <dbReference type="ARBA" id="ARBA00023268"/>
    </source>
</evidence>
<dbReference type="NCBIfam" id="TIGR01656">
    <property type="entry name" value="Histidinol-ppas"/>
    <property type="match status" value="1"/>
</dbReference>
<keyword evidence="5 12" id="KW-0479">Metal-binding</keyword>
<dbReference type="FunFam" id="3.30.230.40:FF:000001">
    <property type="entry name" value="Imidazoleglycerol-phosphate dehydratase HisB"/>
    <property type="match status" value="1"/>
</dbReference>
<comment type="pathway">
    <text evidence="2 12">Amino-acid biosynthesis; L-histidine biosynthesis; L-histidine from 5-phospho-alpha-D-ribose 1-diphosphate: step 6/9.</text>
</comment>
<protein>
    <recommendedName>
        <fullName evidence="12">Histidine biosynthesis bifunctional protein HisB</fullName>
    </recommendedName>
    <domain>
        <recommendedName>
            <fullName evidence="12">Histidinol-phosphatase</fullName>
            <ecNumber evidence="12">3.1.3.15</ecNumber>
        </recommendedName>
    </domain>
    <domain>
        <recommendedName>
            <fullName evidence="12">Imidazoleglycerol-phosphate dehydratase</fullName>
            <shortName evidence="12">IGPD</shortName>
            <ecNumber evidence="12">4.2.1.19</ecNumber>
        </recommendedName>
    </domain>
</protein>
<evidence type="ECO:0000313" key="14">
    <source>
        <dbReference type="Proteomes" id="UP000193804"/>
    </source>
</evidence>
<dbReference type="InterPro" id="IPR000807">
    <property type="entry name" value="ImidazoleglycerolP_deHydtase"/>
</dbReference>
<dbReference type="InterPro" id="IPR020565">
    <property type="entry name" value="ImidazoleglycerP_deHydtase_CS"/>
</dbReference>
<name>A0A1X7JYI7_9BACT</name>
<dbReference type="SUPFAM" id="SSF54211">
    <property type="entry name" value="Ribosomal protein S5 domain 2-like"/>
    <property type="match status" value="2"/>
</dbReference>
<dbReference type="InterPro" id="IPR036412">
    <property type="entry name" value="HAD-like_sf"/>
</dbReference>
<dbReference type="GO" id="GO:0000105">
    <property type="term" value="P:L-histidine biosynthetic process"/>
    <property type="evidence" value="ECO:0007669"/>
    <property type="project" value="UniProtKB-UniRule"/>
</dbReference>
<keyword evidence="4 12" id="KW-0028">Amino-acid biosynthesis</keyword>
<dbReference type="Gene3D" id="3.40.50.1000">
    <property type="entry name" value="HAD superfamily/HAD-like"/>
    <property type="match status" value="1"/>
</dbReference>
<dbReference type="STRING" id="1028.SAMN05661096_02129"/>
<dbReference type="EC" id="3.1.3.15" evidence="12"/>
<dbReference type="InterPro" id="IPR006549">
    <property type="entry name" value="HAD-SF_hydro_IIIA"/>
</dbReference>
<dbReference type="SUPFAM" id="SSF56784">
    <property type="entry name" value="HAD-like"/>
    <property type="match status" value="1"/>
</dbReference>
<comment type="cofactor">
    <cofactor evidence="1 12">
        <name>Mg(2+)</name>
        <dbReference type="ChEBI" id="CHEBI:18420"/>
    </cofactor>
</comment>
<dbReference type="GO" id="GO:0005737">
    <property type="term" value="C:cytoplasm"/>
    <property type="evidence" value="ECO:0007669"/>
    <property type="project" value="UniProtKB-SubCell"/>
</dbReference>
<dbReference type="EC" id="4.2.1.19" evidence="12"/>
<dbReference type="GO" id="GO:0046872">
    <property type="term" value="F:metal ion binding"/>
    <property type="evidence" value="ECO:0007669"/>
    <property type="project" value="UniProtKB-KW"/>
</dbReference>
<evidence type="ECO:0000256" key="9">
    <source>
        <dbReference type="ARBA" id="ARBA00023239"/>
    </source>
</evidence>
<dbReference type="GO" id="GO:0004424">
    <property type="term" value="F:imidazoleglycerol-phosphate dehydratase activity"/>
    <property type="evidence" value="ECO:0007669"/>
    <property type="project" value="UniProtKB-UniRule"/>
</dbReference>
<dbReference type="Gene3D" id="3.30.230.40">
    <property type="entry name" value="Imidazole glycerol phosphate dehydratase, domain 1"/>
    <property type="match status" value="2"/>
</dbReference>
<dbReference type="NCBIfam" id="NF002111">
    <property type="entry name" value="PRK00951.2-1"/>
    <property type="match status" value="1"/>
</dbReference>
<keyword evidence="9 12" id="KW-0456">Lyase</keyword>
<dbReference type="HAMAP" id="MF_00076">
    <property type="entry name" value="HisB"/>
    <property type="match status" value="1"/>
</dbReference>
<dbReference type="HAMAP" id="MF_01022">
    <property type="entry name" value="Bifunc_HisB"/>
    <property type="match status" value="1"/>
</dbReference>
<dbReference type="Proteomes" id="UP000193804">
    <property type="component" value="Unassembled WGS sequence"/>
</dbReference>
<keyword evidence="8 12" id="KW-0368">Histidine biosynthesis</keyword>
<accession>A0A1X7JYI7</accession>
<dbReference type="NCBIfam" id="NF003937">
    <property type="entry name" value="PRK05446.1"/>
    <property type="match status" value="1"/>
</dbReference>
<sequence>MKKKVLFIDRDGTIIQEPPIDFQVDSLEKLEFLPYAVSALQFIAQNSDYELVMVTNQDGLGTESYPEDTFWPAHNKMLKQLEIEGVIFAEQHIDRTFEKEGKDTRKPGTGLLQKYFSDAYDLSNSYVIGDRKTDVQLADNLGAKSIFIGDELAEATLTSKDWREIARYLVMPARTAAISRKTNETNININLDLDGSGKAENSTGLKFFDHMLDQLGKHGGLDLSIQVDGDLEVDEHHTIEDTALALGEAFKQALGNKKGIYRYGFLLPMDDALAQVAIDFGGRPWINWKAEFNREMVGDMPTEMFFHFFKSFSDAAQCNLDIQVTGDNEHHKIEAIFKGWARAIKMAVSRDESRLNDLPSTKGAL</sequence>
<gene>
    <name evidence="12" type="primary">hisB</name>
    <name evidence="13" type="ORF">SAMN05661096_02129</name>
</gene>
<evidence type="ECO:0000313" key="13">
    <source>
        <dbReference type="EMBL" id="SMG33572.1"/>
    </source>
</evidence>
<feature type="region of interest" description="Histidinol-phosphatase" evidence="12">
    <location>
        <begin position="1"/>
        <end position="173"/>
    </location>
</feature>
<evidence type="ECO:0000256" key="7">
    <source>
        <dbReference type="ARBA" id="ARBA00022842"/>
    </source>
</evidence>
<dbReference type="PROSITE" id="PS00954">
    <property type="entry name" value="IGP_DEHYDRATASE_1"/>
    <property type="match status" value="1"/>
</dbReference>
<dbReference type="Pfam" id="PF08645">
    <property type="entry name" value="PNK3P"/>
    <property type="match status" value="1"/>
</dbReference>
<reference evidence="14" key="1">
    <citation type="submission" date="2017-04" db="EMBL/GenBank/DDBJ databases">
        <authorList>
            <person name="Varghese N."/>
            <person name="Submissions S."/>
        </authorList>
    </citation>
    <scope>NUCLEOTIDE SEQUENCE [LARGE SCALE GENOMIC DNA]</scope>
    <source>
        <strain evidence="14">DSM 4125</strain>
    </source>
</reference>
<feature type="active site" description="Nucleophile" evidence="12">
    <location>
        <position position="9"/>
    </location>
</feature>
<dbReference type="InterPro" id="IPR020566">
    <property type="entry name" value="His_synth_bifunc_HisB"/>
</dbReference>
<evidence type="ECO:0000256" key="6">
    <source>
        <dbReference type="ARBA" id="ARBA00022801"/>
    </source>
</evidence>
<evidence type="ECO:0000256" key="8">
    <source>
        <dbReference type="ARBA" id="ARBA00023102"/>
    </source>
</evidence>